<dbReference type="Ensembl" id="ENSLCAT00010025874.1">
    <property type="protein sequence ID" value="ENSLCAP00010025325.1"/>
    <property type="gene ID" value="ENSLCAG00010011553.1"/>
</dbReference>
<dbReference type="AlphaFoldDB" id="A0A4W6DJB5"/>
<dbReference type="CDD" id="cd06613">
    <property type="entry name" value="STKc_MAP4K3_like"/>
    <property type="match status" value="1"/>
</dbReference>
<evidence type="ECO:0000256" key="5">
    <source>
        <dbReference type="ARBA" id="ARBA00022553"/>
    </source>
</evidence>
<evidence type="ECO:0000256" key="7">
    <source>
        <dbReference type="ARBA" id="ARBA00022741"/>
    </source>
</evidence>
<reference evidence="16" key="1">
    <citation type="submission" date="2015-09" db="EMBL/GenBank/DDBJ databases">
        <authorList>
            <person name="Sai Rama Sridatta P."/>
        </authorList>
    </citation>
    <scope>NUCLEOTIDE SEQUENCE [LARGE SCALE GENOMIC DNA]</scope>
</reference>
<reference evidence="15" key="3">
    <citation type="submission" date="2025-09" db="UniProtKB">
        <authorList>
            <consortium name="Ensembl"/>
        </authorList>
    </citation>
    <scope>IDENTIFICATION</scope>
</reference>
<name>A0A4W6DJB5_LATCA</name>
<dbReference type="FunFam" id="1.10.510.10:FF:000031">
    <property type="entry name" value="Mitogen-activated protein kinase kinase kinase kinase"/>
    <property type="match status" value="1"/>
</dbReference>
<dbReference type="GO" id="GO:0005524">
    <property type="term" value="F:ATP binding"/>
    <property type="evidence" value="ECO:0007669"/>
    <property type="project" value="UniProtKB-UniRule"/>
</dbReference>
<dbReference type="PANTHER" id="PTHR48012:SF17">
    <property type="entry name" value="MITOGEN-ACTIVATED PROTEIN KINASE KINASE KINASE KINASE 3"/>
    <property type="match status" value="1"/>
</dbReference>
<dbReference type="Pfam" id="PF00780">
    <property type="entry name" value="CNH"/>
    <property type="match status" value="1"/>
</dbReference>
<evidence type="ECO:0000259" key="14">
    <source>
        <dbReference type="PROSITE" id="PS50219"/>
    </source>
</evidence>
<evidence type="ECO:0000313" key="16">
    <source>
        <dbReference type="Proteomes" id="UP000314980"/>
    </source>
</evidence>
<dbReference type="SUPFAM" id="SSF56112">
    <property type="entry name" value="Protein kinase-like (PK-like)"/>
    <property type="match status" value="1"/>
</dbReference>
<dbReference type="PROSITE" id="PS00107">
    <property type="entry name" value="PROTEIN_KINASE_ATP"/>
    <property type="match status" value="1"/>
</dbReference>
<evidence type="ECO:0000259" key="13">
    <source>
        <dbReference type="PROSITE" id="PS50011"/>
    </source>
</evidence>
<keyword evidence="9 11" id="KW-0067">ATP-binding</keyword>
<organism evidence="15 16">
    <name type="scientific">Lates calcarifer</name>
    <name type="common">Barramundi</name>
    <name type="synonym">Holocentrus calcarifer</name>
    <dbReference type="NCBI Taxonomy" id="8187"/>
    <lineage>
        <taxon>Eukaryota</taxon>
        <taxon>Metazoa</taxon>
        <taxon>Chordata</taxon>
        <taxon>Craniata</taxon>
        <taxon>Vertebrata</taxon>
        <taxon>Euteleostomi</taxon>
        <taxon>Actinopterygii</taxon>
        <taxon>Neopterygii</taxon>
        <taxon>Teleostei</taxon>
        <taxon>Neoteleostei</taxon>
        <taxon>Acanthomorphata</taxon>
        <taxon>Carangaria</taxon>
        <taxon>Carangaria incertae sedis</taxon>
        <taxon>Centropomidae</taxon>
        <taxon>Lates</taxon>
    </lineage>
</organism>
<evidence type="ECO:0000256" key="8">
    <source>
        <dbReference type="ARBA" id="ARBA00022777"/>
    </source>
</evidence>
<dbReference type="Pfam" id="PF00069">
    <property type="entry name" value="Pkinase"/>
    <property type="match status" value="1"/>
</dbReference>
<evidence type="ECO:0000256" key="12">
    <source>
        <dbReference type="PROSITE-ProRule" id="PRU10141"/>
    </source>
</evidence>
<keyword evidence="6" id="KW-0808">Transferase</keyword>
<evidence type="ECO:0000256" key="6">
    <source>
        <dbReference type="ARBA" id="ARBA00022679"/>
    </source>
</evidence>
<dbReference type="Gene3D" id="1.10.510.10">
    <property type="entry name" value="Transferase(Phosphotransferase) domain 1"/>
    <property type="match status" value="1"/>
</dbReference>
<dbReference type="InterPro" id="IPR021160">
    <property type="entry name" value="MAPKKKK"/>
</dbReference>
<dbReference type="GO" id="GO:0008349">
    <property type="term" value="F:MAP kinase kinase kinase kinase activity"/>
    <property type="evidence" value="ECO:0007669"/>
    <property type="project" value="InterPro"/>
</dbReference>
<dbReference type="InterPro" id="IPR017441">
    <property type="entry name" value="Protein_kinase_ATP_BS"/>
</dbReference>
<protein>
    <recommendedName>
        <fullName evidence="3">non-specific serine/threonine protein kinase</fullName>
        <ecNumber evidence="3">2.7.11.1</ecNumber>
    </recommendedName>
</protein>
<comment type="cofactor">
    <cofactor evidence="1">
        <name>Mg(2+)</name>
        <dbReference type="ChEBI" id="CHEBI:18420"/>
    </cofactor>
</comment>
<dbReference type="InterPro" id="IPR000719">
    <property type="entry name" value="Prot_kinase_dom"/>
</dbReference>
<keyword evidence="5" id="KW-0597">Phosphoprotein</keyword>
<evidence type="ECO:0000256" key="2">
    <source>
        <dbReference type="ARBA" id="ARBA00008874"/>
    </source>
</evidence>
<dbReference type="PROSITE" id="PS50011">
    <property type="entry name" value="PROTEIN_KINASE_DOM"/>
    <property type="match status" value="1"/>
</dbReference>
<evidence type="ECO:0000256" key="4">
    <source>
        <dbReference type="ARBA" id="ARBA00022527"/>
    </source>
</evidence>
<feature type="binding site" evidence="11">
    <location>
        <begin position="22"/>
        <end position="30"/>
    </location>
    <ligand>
        <name>ATP</name>
        <dbReference type="ChEBI" id="CHEBI:30616"/>
    </ligand>
</feature>
<evidence type="ECO:0000256" key="3">
    <source>
        <dbReference type="ARBA" id="ARBA00012513"/>
    </source>
</evidence>
<dbReference type="SMART" id="SM00220">
    <property type="entry name" value="S_TKc"/>
    <property type="match status" value="1"/>
</dbReference>
<dbReference type="GeneTree" id="ENSGT00940000155483"/>
<reference evidence="15" key="2">
    <citation type="submission" date="2025-08" db="UniProtKB">
        <authorList>
            <consortium name="Ensembl"/>
        </authorList>
    </citation>
    <scope>IDENTIFICATION</scope>
</reference>
<dbReference type="PIRSF" id="PIRSF038172">
    <property type="entry name" value="MAPKKKK"/>
    <property type="match status" value="1"/>
</dbReference>
<evidence type="ECO:0000256" key="9">
    <source>
        <dbReference type="ARBA" id="ARBA00022840"/>
    </source>
</evidence>
<proteinExistence type="inferred from homology"/>
<sequence length="639" mass="72252">MSCCPDISRRNPQEDFQLIHRVGSGTYGDVYKARSVSTGELAAIKVIKLEPGEDFAVVQQEILMMKDCKHSNIVAYYGSYFRREKLWISMEFCGGGSLQDIYHITGPLTESQIAYVLRETLQGLFYLHSKGKMHRDIKGANILLTDNGYVKLADFGVSAQITMTIAKRKSFIGTPYWMAPEVAAVERKGGYNQLCDIWAVGVTAIELAELQPPMFDLHPMRALLLMTKTNFQPPKLKDKVKWTGNFHQFVKVALTKNPKKRPAADKLLQHPFVSQPLSRTLAIELLDKVTNPDQMSYQDQQDHLDDDETDTEVKGSDQHLIFGAEEGIYTLNLNELHENCMEQLFPRRCTWVYVMNNTLISISGKASQLYCHSLPGLFEQARQKQKLPVSIPTHRLPDRILPRKFSISNKIPDTKGCLKCCVVRNPYTGHKYLGGAFQSGVVLLEWVELMQKFMLVKNVDFQPPCPLEVLELLVVPEQPYPLICVGLSIGTKPNQPVSFQTLDPNSSCPTPPHSENPQSCVIHVTQLERDTVLVCLDRCIKIVNLQGNLKSSKKLSAELTFNFQIESIVCLQDSVLAFWRHGMQGRSFRSNEITQEISDISRMFRLLGSDRVVVLESRATDNPTEHSNLYILAGHENSY</sequence>
<keyword evidence="8" id="KW-0418">Kinase</keyword>
<dbReference type="EC" id="2.7.11.1" evidence="3"/>
<dbReference type="InterPro" id="IPR011009">
    <property type="entry name" value="Kinase-like_dom_sf"/>
</dbReference>
<dbReference type="InterPro" id="IPR001180">
    <property type="entry name" value="CNH_dom"/>
</dbReference>
<comment type="similarity">
    <text evidence="2">Belongs to the protein kinase superfamily. STE Ser/Thr protein kinase family. STE20 subfamily.</text>
</comment>
<feature type="binding site" evidence="11 12">
    <location>
        <position position="45"/>
    </location>
    <ligand>
        <name>ATP</name>
        <dbReference type="ChEBI" id="CHEBI:30616"/>
    </ligand>
</feature>
<feature type="active site" description="Proton acceptor" evidence="10">
    <location>
        <position position="136"/>
    </location>
</feature>
<evidence type="ECO:0000256" key="10">
    <source>
        <dbReference type="PIRSR" id="PIRSR038172-1"/>
    </source>
</evidence>
<evidence type="ECO:0000256" key="11">
    <source>
        <dbReference type="PIRSR" id="PIRSR038172-2"/>
    </source>
</evidence>
<keyword evidence="7 11" id="KW-0547">Nucleotide-binding</keyword>
<dbReference type="GO" id="GO:0005737">
    <property type="term" value="C:cytoplasm"/>
    <property type="evidence" value="ECO:0007669"/>
    <property type="project" value="TreeGrafter"/>
</dbReference>
<dbReference type="PANTHER" id="PTHR48012">
    <property type="entry name" value="STERILE20-LIKE KINASE, ISOFORM B-RELATED"/>
    <property type="match status" value="1"/>
</dbReference>
<feature type="domain" description="Protein kinase" evidence="13">
    <location>
        <begin position="16"/>
        <end position="273"/>
    </location>
</feature>
<keyword evidence="4" id="KW-0723">Serine/threonine-protein kinase</keyword>
<evidence type="ECO:0000256" key="1">
    <source>
        <dbReference type="ARBA" id="ARBA00001946"/>
    </source>
</evidence>
<dbReference type="InterPro" id="IPR050629">
    <property type="entry name" value="STE20/SPS1-PAK"/>
</dbReference>
<accession>A0A4W6DJB5</accession>
<feature type="domain" description="CNH" evidence="14">
    <location>
        <begin position="305"/>
        <end position="612"/>
    </location>
</feature>
<keyword evidence="16" id="KW-1185">Reference proteome</keyword>
<dbReference type="Proteomes" id="UP000314980">
    <property type="component" value="Unassembled WGS sequence"/>
</dbReference>
<evidence type="ECO:0000313" key="15">
    <source>
        <dbReference type="Ensembl" id="ENSLCAP00010025325.1"/>
    </source>
</evidence>
<dbReference type="SMART" id="SM00036">
    <property type="entry name" value="CNH"/>
    <property type="match status" value="1"/>
</dbReference>
<dbReference type="PROSITE" id="PS50219">
    <property type="entry name" value="CNH"/>
    <property type="match status" value="1"/>
</dbReference>